<organism evidence="7 8">
    <name type="scientific">Paenibacillus odorifer</name>
    <dbReference type="NCBI Taxonomy" id="189426"/>
    <lineage>
        <taxon>Bacteria</taxon>
        <taxon>Bacillati</taxon>
        <taxon>Bacillota</taxon>
        <taxon>Bacilli</taxon>
        <taxon>Bacillales</taxon>
        <taxon>Paenibacillaceae</taxon>
        <taxon>Paenibacillus</taxon>
    </lineage>
</organism>
<dbReference type="GO" id="GO:0005524">
    <property type="term" value="F:ATP binding"/>
    <property type="evidence" value="ECO:0007669"/>
    <property type="project" value="UniProtKB-KW"/>
</dbReference>
<dbReference type="SUPFAM" id="SSF52540">
    <property type="entry name" value="P-loop containing nucleoside triphosphate hydrolases"/>
    <property type="match status" value="1"/>
</dbReference>
<dbReference type="RefSeq" id="WP_076133526.1">
    <property type="nucleotide sequence ID" value="NZ_MPTO01000003.1"/>
</dbReference>
<dbReference type="Pfam" id="PF00270">
    <property type="entry name" value="DEAD"/>
    <property type="match status" value="1"/>
</dbReference>
<dbReference type="Proteomes" id="UP000187323">
    <property type="component" value="Unassembled WGS sequence"/>
</dbReference>
<dbReference type="GO" id="GO:0016787">
    <property type="term" value="F:hydrolase activity"/>
    <property type="evidence" value="ECO:0007669"/>
    <property type="project" value="UniProtKB-KW"/>
</dbReference>
<dbReference type="InterPro" id="IPR011545">
    <property type="entry name" value="DEAD/DEAH_box_helicase_dom"/>
</dbReference>
<protein>
    <submittedName>
        <fullName evidence="7">DEAD/DEAH box helicase</fullName>
    </submittedName>
</protein>
<evidence type="ECO:0000313" key="8">
    <source>
        <dbReference type="Proteomes" id="UP000187323"/>
    </source>
</evidence>
<dbReference type="InterPro" id="IPR014001">
    <property type="entry name" value="Helicase_ATP-bd"/>
</dbReference>
<dbReference type="PROSITE" id="PS51194">
    <property type="entry name" value="HELICASE_CTER"/>
    <property type="match status" value="1"/>
</dbReference>
<dbReference type="Gene3D" id="3.40.50.300">
    <property type="entry name" value="P-loop containing nucleotide triphosphate hydrolases"/>
    <property type="match status" value="2"/>
</dbReference>
<proteinExistence type="predicted"/>
<evidence type="ECO:0000256" key="1">
    <source>
        <dbReference type="ARBA" id="ARBA00022741"/>
    </source>
</evidence>
<keyword evidence="1" id="KW-0547">Nucleotide-binding</keyword>
<dbReference type="PANTHER" id="PTHR47961">
    <property type="entry name" value="DNA POLYMERASE THETA, PUTATIVE (AFU_ORTHOLOGUE AFUA_1G05260)-RELATED"/>
    <property type="match status" value="1"/>
</dbReference>
<keyword evidence="2" id="KW-0378">Hydrolase</keyword>
<feature type="domain" description="Helicase C-terminal" evidence="6">
    <location>
        <begin position="388"/>
        <end position="556"/>
    </location>
</feature>
<evidence type="ECO:0000256" key="4">
    <source>
        <dbReference type="ARBA" id="ARBA00022840"/>
    </source>
</evidence>
<keyword evidence="3 7" id="KW-0347">Helicase</keyword>
<evidence type="ECO:0000313" key="7">
    <source>
        <dbReference type="EMBL" id="OME23540.1"/>
    </source>
</evidence>
<feature type="domain" description="Helicase ATP-binding" evidence="5">
    <location>
        <begin position="151"/>
        <end position="321"/>
    </location>
</feature>
<dbReference type="InterPro" id="IPR050474">
    <property type="entry name" value="Hel308_SKI2-like"/>
</dbReference>
<keyword evidence="4" id="KW-0067">ATP-binding</keyword>
<reference evidence="7 8" key="1">
    <citation type="submission" date="2016-10" db="EMBL/GenBank/DDBJ databases">
        <title>Paenibacillus species isolates.</title>
        <authorList>
            <person name="Beno S.M."/>
        </authorList>
    </citation>
    <scope>NUCLEOTIDE SEQUENCE [LARGE SCALE GENOMIC DNA]</scope>
    <source>
        <strain evidence="7 8">FSL H7-0918</strain>
    </source>
</reference>
<evidence type="ECO:0000259" key="5">
    <source>
        <dbReference type="PROSITE" id="PS51192"/>
    </source>
</evidence>
<dbReference type="PROSITE" id="PS51192">
    <property type="entry name" value="HELICASE_ATP_BIND_1"/>
    <property type="match status" value="1"/>
</dbReference>
<evidence type="ECO:0000256" key="2">
    <source>
        <dbReference type="ARBA" id="ARBA00022801"/>
    </source>
</evidence>
<dbReference type="SMART" id="SM00487">
    <property type="entry name" value="DEXDc"/>
    <property type="match status" value="1"/>
</dbReference>
<sequence length="845" mass="96464">MSFESMISQLESNEQLGILLRKIKKMEIQLDFFDKTNEELTDDEMRILLESGNLLASSSKIQNQQNALNIATTLPLINSSSGVSMASLLILRKLGNYPGMKLLENRYEMNNYKNQLSGMAFFEAHVLEYANTRMLSGKEYLLTNFQKKVVDMLEEDANGISISAPTSAGKSYVFLKVLLNIISKDEGATVIYIVPTRALIKQVMNDFLGNIAELGLTNIYVGCSSETEVIVEDPDRSNILVLTQERLYQLCNKPDVEKLKTKMIVIDEAHNIQYGGRGVLLENAIKFARILWKDARILFSSPLVKNPQKLLETFNFDRGLKEKDDFPLVRQNIIKVKMVYEELHVSALYEDDEIIIGSKKYPGSQNTVPTVLANAALYLWNNQTSIIYANEPMISTDVIRELFDSGQFPYLNDERLDEFADFIEEYITKNYELANFIRRGLAFHFGALPAIIRSGIEELFKAGALKIVSCTSTLLEGVNMPAKNIFVYKPEKGKHKAIDNLSFWNLAGRAGRIGNDFAGNIICIELDSWVINPVLGERYQEIVPSSEIRLINDSVKFKEFIESQNLPPGKDDYNEQLFSLIIKERLLGRNLEHSPYSKEHNVNTLKEIDVITRTTIDGFQPPKELLYKNPGIMPDKINALWEFFEKNKDKYYYFLPAFPLSENGFDNFYLIVRIVNHLFLGGIWSEKFERKITTAGLKWMKGTPLAQLVFFDRTVLSSGQREITKHVKDQIEFINNVLRYQTVKYTQTYVEVLKIFLRSIGKIEESEKVINISAYLEYGACAVAALEFMAIGLPREAAIKLSEIIGNHENISTDYCIEWLKRLDVNSLDIANYLKKQIYGLQMTL</sequence>
<gene>
    <name evidence="7" type="ORF">BSK47_03535</name>
</gene>
<dbReference type="EMBL" id="MPTO01000003">
    <property type="protein sequence ID" value="OME23540.1"/>
    <property type="molecule type" value="Genomic_DNA"/>
</dbReference>
<accession>A0AB36JJ24</accession>
<dbReference type="GO" id="GO:0003676">
    <property type="term" value="F:nucleic acid binding"/>
    <property type="evidence" value="ECO:0007669"/>
    <property type="project" value="InterPro"/>
</dbReference>
<dbReference type="InterPro" id="IPR027417">
    <property type="entry name" value="P-loop_NTPase"/>
</dbReference>
<dbReference type="PANTHER" id="PTHR47961:SF6">
    <property type="entry name" value="DNA-DIRECTED DNA POLYMERASE"/>
    <property type="match status" value="1"/>
</dbReference>
<dbReference type="AlphaFoldDB" id="A0AB36JJ24"/>
<dbReference type="InterPro" id="IPR001650">
    <property type="entry name" value="Helicase_C-like"/>
</dbReference>
<dbReference type="GO" id="GO:0004386">
    <property type="term" value="F:helicase activity"/>
    <property type="evidence" value="ECO:0007669"/>
    <property type="project" value="UniProtKB-KW"/>
</dbReference>
<evidence type="ECO:0000256" key="3">
    <source>
        <dbReference type="ARBA" id="ARBA00022806"/>
    </source>
</evidence>
<evidence type="ECO:0000259" key="6">
    <source>
        <dbReference type="PROSITE" id="PS51194"/>
    </source>
</evidence>
<dbReference type="SMART" id="SM00490">
    <property type="entry name" value="HELICc"/>
    <property type="match status" value="1"/>
</dbReference>
<name>A0AB36JJ24_9BACL</name>
<comment type="caution">
    <text evidence="7">The sequence shown here is derived from an EMBL/GenBank/DDBJ whole genome shotgun (WGS) entry which is preliminary data.</text>
</comment>